<comment type="caution">
    <text evidence="2">The sequence shown here is derived from an EMBL/GenBank/DDBJ whole genome shotgun (WGS) entry which is preliminary data.</text>
</comment>
<dbReference type="EMBL" id="JBICBT010000556">
    <property type="protein sequence ID" value="KAL3109747.1"/>
    <property type="molecule type" value="Genomic_DNA"/>
</dbReference>
<dbReference type="Proteomes" id="UP001620626">
    <property type="component" value="Unassembled WGS sequence"/>
</dbReference>
<sequence length="528" mass="57943">MMRIKEAIQRRKLIQQLNEDYLVSQIESESHPFLRSRSSKLSSQTGLSPWPLSSTGDAFGGTFGDESATGGATSEPLTSFAAFEHFQQQQQQEYLSLAQFVGEFNAKLSDGHRRALRVTWNRLSEPPKTSGRGMLKIMEKIFESLISKNPEVKHCFYRSAFVKCLEERKQRKVAQRKASSDCGNCPEQQRGETIVTVRDHAHLMIELIDGVMSILFDVPTQKLIWDPATIGRAHARLIPFGFDKELWHSLGEVFAEVMFCQECVRAYPLAASAWSMLAVAITDKMFRHTKMPRCKLSGVGGDWSKKSSLAQTAGGGEQSTTIASLTPLDTAMHSLSHNLQQRVLVSLHGFPTLAGGSAASSFRCRKFAETSARRHALSGEGGVPQLQCQPQQQRQQQNAKVSAIYKHLIAYFHFYAVKRQCNSSASIRQCSHAMRRIGRSPSDGDGGRSAAPKKQTELLCLTAAAVANRRLGQAPAFFSRTVSTSLSGMPSTSLGESSSLSANAIGTSAAKTGGGEPMPAPKCKRRQI</sequence>
<organism evidence="2 3">
    <name type="scientific">Heterodera trifolii</name>
    <dbReference type="NCBI Taxonomy" id="157864"/>
    <lineage>
        <taxon>Eukaryota</taxon>
        <taxon>Metazoa</taxon>
        <taxon>Ecdysozoa</taxon>
        <taxon>Nematoda</taxon>
        <taxon>Chromadorea</taxon>
        <taxon>Rhabditida</taxon>
        <taxon>Tylenchina</taxon>
        <taxon>Tylenchomorpha</taxon>
        <taxon>Tylenchoidea</taxon>
        <taxon>Heteroderidae</taxon>
        <taxon>Heteroderinae</taxon>
        <taxon>Heterodera</taxon>
    </lineage>
</organism>
<reference evidence="2 3" key="1">
    <citation type="submission" date="2024-10" db="EMBL/GenBank/DDBJ databases">
        <authorList>
            <person name="Kim D."/>
        </authorList>
    </citation>
    <scope>NUCLEOTIDE SEQUENCE [LARGE SCALE GENOMIC DNA]</scope>
    <source>
        <strain evidence="2">BH-2024</strain>
    </source>
</reference>
<protein>
    <recommendedName>
        <fullName evidence="4">Globin family profile domain-containing protein</fullName>
    </recommendedName>
</protein>
<evidence type="ECO:0008006" key="4">
    <source>
        <dbReference type="Google" id="ProtNLM"/>
    </source>
</evidence>
<dbReference type="Gene3D" id="1.10.490.10">
    <property type="entry name" value="Globins"/>
    <property type="match status" value="1"/>
</dbReference>
<gene>
    <name evidence="2" type="ORF">niasHT_012964</name>
</gene>
<name>A0ABD2L3F3_9BILA</name>
<keyword evidence="3" id="KW-1185">Reference proteome</keyword>
<evidence type="ECO:0000313" key="2">
    <source>
        <dbReference type="EMBL" id="KAL3109747.1"/>
    </source>
</evidence>
<accession>A0ABD2L3F3</accession>
<evidence type="ECO:0000256" key="1">
    <source>
        <dbReference type="SAM" id="MobiDB-lite"/>
    </source>
</evidence>
<proteinExistence type="predicted"/>
<feature type="region of interest" description="Disordered" evidence="1">
    <location>
        <begin position="507"/>
        <end position="528"/>
    </location>
</feature>
<dbReference type="InterPro" id="IPR012292">
    <property type="entry name" value="Globin/Proto"/>
</dbReference>
<dbReference type="InterPro" id="IPR044399">
    <property type="entry name" value="Mb-like_M"/>
</dbReference>
<dbReference type="CDD" id="cd01040">
    <property type="entry name" value="Mb-like"/>
    <property type="match status" value="1"/>
</dbReference>
<dbReference type="AlphaFoldDB" id="A0ABD2L3F3"/>
<evidence type="ECO:0000313" key="3">
    <source>
        <dbReference type="Proteomes" id="UP001620626"/>
    </source>
</evidence>